<gene>
    <name evidence="6" type="ORF">E4680_05985</name>
</gene>
<feature type="signal peptide" evidence="3">
    <location>
        <begin position="1"/>
        <end position="21"/>
    </location>
</feature>
<dbReference type="Gene3D" id="2.40.50.100">
    <property type="match status" value="1"/>
</dbReference>
<dbReference type="Gene3D" id="1.10.287.470">
    <property type="entry name" value="Helix hairpin bin"/>
    <property type="match status" value="1"/>
</dbReference>
<dbReference type="Gene3D" id="2.40.30.170">
    <property type="match status" value="1"/>
</dbReference>
<accession>A0A4Z0FAY4</accession>
<keyword evidence="7" id="KW-1185">Reference proteome</keyword>
<evidence type="ECO:0000313" key="7">
    <source>
        <dbReference type="Proteomes" id="UP000297890"/>
    </source>
</evidence>
<dbReference type="GO" id="GO:0015679">
    <property type="term" value="P:plasma membrane copper ion transport"/>
    <property type="evidence" value="ECO:0007669"/>
    <property type="project" value="TreeGrafter"/>
</dbReference>
<feature type="domain" description="CzcB-like barrel-sandwich hybrid" evidence="5">
    <location>
        <begin position="65"/>
        <end position="214"/>
    </location>
</feature>
<dbReference type="InterPro" id="IPR058648">
    <property type="entry name" value="HH_CzcB-like"/>
</dbReference>
<feature type="domain" description="CzcB-like alpha-helical hairpin" evidence="4">
    <location>
        <begin position="103"/>
        <end position="160"/>
    </location>
</feature>
<dbReference type="GO" id="GO:0030288">
    <property type="term" value="C:outer membrane-bounded periplasmic space"/>
    <property type="evidence" value="ECO:0007669"/>
    <property type="project" value="TreeGrafter"/>
</dbReference>
<evidence type="ECO:0000259" key="4">
    <source>
        <dbReference type="Pfam" id="PF25893"/>
    </source>
</evidence>
<evidence type="ECO:0000256" key="1">
    <source>
        <dbReference type="ARBA" id="ARBA00009477"/>
    </source>
</evidence>
<comment type="similarity">
    <text evidence="1">Belongs to the membrane fusion protein (MFP) (TC 8.A.1) family.</text>
</comment>
<keyword evidence="2" id="KW-0813">Transport</keyword>
<dbReference type="Pfam" id="PF25973">
    <property type="entry name" value="BSH_CzcB"/>
    <property type="match status" value="1"/>
</dbReference>
<evidence type="ECO:0000256" key="3">
    <source>
        <dbReference type="SAM" id="SignalP"/>
    </source>
</evidence>
<keyword evidence="3" id="KW-0732">Signal</keyword>
<protein>
    <submittedName>
        <fullName evidence="6">Efflux RND transporter periplasmic adaptor subunit</fullName>
    </submittedName>
</protein>
<evidence type="ECO:0000256" key="2">
    <source>
        <dbReference type="ARBA" id="ARBA00022448"/>
    </source>
</evidence>
<dbReference type="GO" id="GO:0046914">
    <property type="term" value="F:transition metal ion binding"/>
    <property type="evidence" value="ECO:0007669"/>
    <property type="project" value="TreeGrafter"/>
</dbReference>
<dbReference type="Pfam" id="PF25893">
    <property type="entry name" value="HH_CzcB"/>
    <property type="match status" value="1"/>
</dbReference>
<dbReference type="AlphaFoldDB" id="A0A4Z0FAY4"/>
<dbReference type="InterPro" id="IPR058647">
    <property type="entry name" value="BSH_CzcB-like"/>
</dbReference>
<evidence type="ECO:0000313" key="6">
    <source>
        <dbReference type="EMBL" id="TFZ82827.1"/>
    </source>
</evidence>
<dbReference type="GO" id="GO:0060003">
    <property type="term" value="P:copper ion export"/>
    <property type="evidence" value="ECO:0007669"/>
    <property type="project" value="TreeGrafter"/>
</dbReference>
<dbReference type="EMBL" id="SRIO01000006">
    <property type="protein sequence ID" value="TFZ82827.1"/>
    <property type="molecule type" value="Genomic_DNA"/>
</dbReference>
<dbReference type="Proteomes" id="UP000297890">
    <property type="component" value="Unassembled WGS sequence"/>
</dbReference>
<sequence length="366" mass="38988">MKVVMRWMMLFVGWVCSPLSAQDVLVLDPAALAASGIRHQALVAMRGQLEIRLPARVAVPNDRLRVVSAQVPGIVTSLEVGDGEPVRVGQPLARMHSVELAAMESEHLVAMAQFALADSAMARDRDLFGQGIIARRRFDDTQAQWREARVALDHSRTRLTLAGLDAPQIATLERTRRSTGMLIVAAPIDGVVLTQSVSTGEQVALATPLYTIGNLDVLWLEIHTPQSVAAQVRLGDRVQIPESPVAGEIIAIGRRIHEADQGVLLRARVVPGRALLLPGQFAEAVLTIASSASPLYAVPIGALAYLDAQPHVFVWTGSGYRAVAVSIISERGDRPVVQGALSANAEVAVSGVSALKAMIKGMGSGE</sequence>
<dbReference type="Gene3D" id="2.40.420.20">
    <property type="match status" value="1"/>
</dbReference>
<dbReference type="PANTHER" id="PTHR30097">
    <property type="entry name" value="CATION EFFLUX SYSTEM PROTEIN CUSB"/>
    <property type="match status" value="1"/>
</dbReference>
<organism evidence="6 7">
    <name type="scientific">Candidatus Macondimonas diazotrophica</name>
    <dbReference type="NCBI Taxonomy" id="2305248"/>
    <lineage>
        <taxon>Bacteria</taxon>
        <taxon>Pseudomonadati</taxon>
        <taxon>Pseudomonadota</taxon>
        <taxon>Gammaproteobacteria</taxon>
        <taxon>Chromatiales</taxon>
        <taxon>Ectothiorhodospiraceae</taxon>
        <taxon>Candidatus Macondimonas</taxon>
    </lineage>
</organism>
<feature type="chain" id="PRO_5021371166" evidence="3">
    <location>
        <begin position="22"/>
        <end position="366"/>
    </location>
</feature>
<dbReference type="InterPro" id="IPR006143">
    <property type="entry name" value="RND_pump_MFP"/>
</dbReference>
<name>A0A4Z0FAY4_9GAMM</name>
<evidence type="ECO:0000259" key="5">
    <source>
        <dbReference type="Pfam" id="PF25973"/>
    </source>
</evidence>
<dbReference type="GO" id="GO:0022857">
    <property type="term" value="F:transmembrane transporter activity"/>
    <property type="evidence" value="ECO:0007669"/>
    <property type="project" value="InterPro"/>
</dbReference>
<dbReference type="OrthoDB" id="9806939at2"/>
<reference evidence="6 7" key="1">
    <citation type="journal article" date="2019" name="ISME J.">
        <title>Candidatus Macondimonas diazotrophica, a novel gammaproteobacterial genus dominating crude-oil-contaminated coastal sediments.</title>
        <authorList>
            <person name="Karthikeyan S."/>
            <person name="Konstantinidis K."/>
        </authorList>
    </citation>
    <scope>NUCLEOTIDE SEQUENCE [LARGE SCALE GENOMIC DNA]</scope>
    <source>
        <strain evidence="6 7">KTK01</strain>
    </source>
</reference>
<dbReference type="GO" id="GO:0016020">
    <property type="term" value="C:membrane"/>
    <property type="evidence" value="ECO:0007669"/>
    <property type="project" value="InterPro"/>
</dbReference>
<proteinExistence type="inferred from homology"/>
<dbReference type="RefSeq" id="WP_135281497.1">
    <property type="nucleotide sequence ID" value="NZ_SRIO01000006.1"/>
</dbReference>
<dbReference type="NCBIfam" id="TIGR01730">
    <property type="entry name" value="RND_mfp"/>
    <property type="match status" value="1"/>
</dbReference>
<comment type="caution">
    <text evidence="6">The sequence shown here is derived from an EMBL/GenBank/DDBJ whole genome shotgun (WGS) entry which is preliminary data.</text>
</comment>
<dbReference type="PANTHER" id="PTHR30097:SF4">
    <property type="entry name" value="SLR6042 PROTEIN"/>
    <property type="match status" value="1"/>
</dbReference>
<dbReference type="SUPFAM" id="SSF111369">
    <property type="entry name" value="HlyD-like secretion proteins"/>
    <property type="match status" value="1"/>
</dbReference>
<dbReference type="InterPro" id="IPR051909">
    <property type="entry name" value="MFP_Cation_Efflux"/>
</dbReference>